<dbReference type="GO" id="GO:0005737">
    <property type="term" value="C:cytoplasm"/>
    <property type="evidence" value="ECO:0007669"/>
    <property type="project" value="TreeGrafter"/>
</dbReference>
<dbReference type="InterPro" id="IPR038765">
    <property type="entry name" value="Papain-like_cys_pep_sf"/>
</dbReference>
<evidence type="ECO:0000256" key="1">
    <source>
        <dbReference type="SAM" id="MobiDB-lite"/>
    </source>
</evidence>
<dbReference type="InterPro" id="IPR002931">
    <property type="entry name" value="Transglutaminase-like"/>
</dbReference>
<dbReference type="SUPFAM" id="SSF54001">
    <property type="entry name" value="Cysteine proteinases"/>
    <property type="match status" value="1"/>
</dbReference>
<protein>
    <recommendedName>
        <fullName evidence="2">Transglutaminase-like domain-containing protein</fullName>
    </recommendedName>
</protein>
<dbReference type="SMART" id="SM00460">
    <property type="entry name" value="TGc"/>
    <property type="match status" value="1"/>
</dbReference>
<dbReference type="GeneID" id="36285264"/>
<dbReference type="AlphaFoldDB" id="A0A177AHV6"/>
<feature type="compositionally biased region" description="Polar residues" evidence="1">
    <location>
        <begin position="20"/>
        <end position="42"/>
    </location>
</feature>
<evidence type="ECO:0000259" key="2">
    <source>
        <dbReference type="SMART" id="SM00460"/>
    </source>
</evidence>
<evidence type="ECO:0000313" key="3">
    <source>
        <dbReference type="EMBL" id="OAF61667.1"/>
    </source>
</evidence>
<sequence length="677" mass="74216">MGDAEEPQFQTLAQRIAALKQSQAADQSGHSQNGPAPSQHNTVALVGKRPPPPPVPKPSRPLNDFRSNTVPPISTADRNIGNEPEAPKDVLPPPTLDRELKERNPRLSERNLKKPPPLPSRKSSQQSLNLPALPARRPSEQLVVRKASNESFRSNYSTQSGFSYGGSKSSASSIDTNAIRKLPPRLDEAPLPVLPPSRREQAEEKARLAARGQLTATQSSPGIPRITRQGENESARPALLSRPSQAPALPSRSRSNVRGFRDEEDTPPPMPRRPATSSGRDGAPPPMPSRPSANTDSVPPPIPSSSKPSMRQIDAIKARQATSSSDEVCLICRDFSGPDEVAAKYPRQSLPRGNSIDYLADGLCGPFTSHTDKARAIFMWCHLNIDYDVDAFLGNRVKSQTPDETIRKGMGVCEGYAGVFAAIAVRAGLECLVVGGHGKGYGYVATGPGQRLPPANPTGHAWNAVRIDGGEWKLCDPCWGSGALGGDNKYHRAFTATQFTGTNEDFGLKHFPTNKAHFFRADRRVPIWEEYILGPHRCVETLKIYNTENHGIDKATILPALKDIELNDGNSTRFQFARLCQHWDFERHGGAKPYLLAIKIGGTHAYAEDLVPLERDDTYWWVDIPHRQLGSPGETIKLYAIDTMNGQDARGMTKREFMEQRKTSGMSFAGVAEWELV</sequence>
<organism evidence="3">
    <name type="scientific">Pseudogymnoascus destructans</name>
    <dbReference type="NCBI Taxonomy" id="655981"/>
    <lineage>
        <taxon>Eukaryota</taxon>
        <taxon>Fungi</taxon>
        <taxon>Dikarya</taxon>
        <taxon>Ascomycota</taxon>
        <taxon>Pezizomycotina</taxon>
        <taxon>Leotiomycetes</taxon>
        <taxon>Thelebolales</taxon>
        <taxon>Thelebolaceae</taxon>
        <taxon>Pseudogymnoascus</taxon>
    </lineage>
</organism>
<feature type="compositionally biased region" description="Polar residues" evidence="1">
    <location>
        <begin position="149"/>
        <end position="159"/>
    </location>
</feature>
<dbReference type="OrthoDB" id="6129702at2759"/>
<dbReference type="PANTHER" id="PTHR46333:SF5">
    <property type="entry name" value="TRANSGLUTAMINASE-LIKE DOMAIN-CONTAINING PROTEIN"/>
    <property type="match status" value="1"/>
</dbReference>
<dbReference type="Pfam" id="PF01841">
    <property type="entry name" value="Transglut_core"/>
    <property type="match status" value="1"/>
</dbReference>
<dbReference type="VEuPathDB" id="FungiDB:GMDG_01504"/>
<name>A0A177AHV6_9PEZI</name>
<dbReference type="Proteomes" id="UP000077154">
    <property type="component" value="Unassembled WGS sequence"/>
</dbReference>
<dbReference type="EMBL" id="KV441389">
    <property type="protein sequence ID" value="OAF61667.1"/>
    <property type="molecule type" value="Genomic_DNA"/>
</dbReference>
<dbReference type="PANTHER" id="PTHR46333">
    <property type="entry name" value="CYTOKINESIS PROTEIN 3"/>
    <property type="match status" value="1"/>
</dbReference>
<dbReference type="InterPro" id="IPR052557">
    <property type="entry name" value="CAP/Cytokinesis_protein"/>
</dbReference>
<feature type="compositionally biased region" description="Low complexity" evidence="1">
    <location>
        <begin position="160"/>
        <end position="173"/>
    </location>
</feature>
<proteinExistence type="predicted"/>
<dbReference type="eggNOG" id="KOG4575">
    <property type="taxonomic scope" value="Eukaryota"/>
</dbReference>
<feature type="compositionally biased region" description="Basic and acidic residues" evidence="1">
    <location>
        <begin position="96"/>
        <end position="112"/>
    </location>
</feature>
<feature type="domain" description="Transglutaminase-like" evidence="2">
    <location>
        <begin position="405"/>
        <end position="479"/>
    </location>
</feature>
<feature type="region of interest" description="Disordered" evidence="1">
    <location>
        <begin position="16"/>
        <end position="319"/>
    </location>
</feature>
<feature type="compositionally biased region" description="Basic and acidic residues" evidence="1">
    <location>
        <begin position="197"/>
        <end position="207"/>
    </location>
</feature>
<dbReference type="Gene3D" id="3.10.620.30">
    <property type="match status" value="1"/>
</dbReference>
<accession>A0A177AHV6</accession>
<dbReference type="RefSeq" id="XP_024326941.1">
    <property type="nucleotide sequence ID" value="XM_024465848.1"/>
</dbReference>
<reference evidence="3" key="1">
    <citation type="submission" date="2016-03" db="EMBL/GenBank/DDBJ databases">
        <title>Updated assembly of Pseudogymnoascus destructans, the fungus causing white-nose syndrome of bats.</title>
        <authorList>
            <person name="Palmer J.M."/>
            <person name="Drees K.P."/>
            <person name="Foster J.T."/>
            <person name="Lindner D.L."/>
        </authorList>
    </citation>
    <scope>NUCLEOTIDE SEQUENCE [LARGE SCALE GENOMIC DNA]</scope>
    <source>
        <strain evidence="3">20631-21</strain>
    </source>
</reference>
<feature type="compositionally biased region" description="Pro residues" evidence="1">
    <location>
        <begin position="49"/>
        <end position="59"/>
    </location>
</feature>
<gene>
    <name evidence="3" type="ORF">VC83_02180</name>
</gene>